<feature type="compositionally biased region" description="Basic and acidic residues" evidence="1">
    <location>
        <begin position="285"/>
        <end position="315"/>
    </location>
</feature>
<evidence type="ECO:0000313" key="3">
    <source>
        <dbReference type="Proteomes" id="UP001385951"/>
    </source>
</evidence>
<feature type="compositionally biased region" description="Basic and acidic residues" evidence="1">
    <location>
        <begin position="234"/>
        <end position="252"/>
    </location>
</feature>
<organism evidence="2 3">
    <name type="scientific">Cerrena zonata</name>
    <dbReference type="NCBI Taxonomy" id="2478898"/>
    <lineage>
        <taxon>Eukaryota</taxon>
        <taxon>Fungi</taxon>
        <taxon>Dikarya</taxon>
        <taxon>Basidiomycota</taxon>
        <taxon>Agaricomycotina</taxon>
        <taxon>Agaricomycetes</taxon>
        <taxon>Polyporales</taxon>
        <taxon>Cerrenaceae</taxon>
        <taxon>Cerrena</taxon>
    </lineage>
</organism>
<accession>A0AAW0GPY2</accession>
<proteinExistence type="predicted"/>
<gene>
    <name evidence="2" type="ORF">QCA50_005367</name>
</gene>
<feature type="region of interest" description="Disordered" evidence="1">
    <location>
        <begin position="285"/>
        <end position="324"/>
    </location>
</feature>
<sequence length="324" mass="35562">MLGPKALLVAPVERDIRIVSVINPFYAAALPSFSQQLANAFAEEPQPASPKSQGVFVTEGHRALRTAIFARHLQRVLDALPNRGPTLDGKKNAKDTPASQHIKPKHSNIISVSVCPGISRTDTMAPLLNADREVASSTWRGLILYLLLYPLLWLFAKSPTAALQTVIHALFLPTPFKRALAQVSAAADPSAQVQPSKQDLADKSPEEVLKPGALYRECSIVTLQIPPLPSDFVQAKEDEEKKRRASKKTKDEDVVELDDDGEFGGEIIGRTVWEWYEMKLKEWEAREKANKPVDKGKEKEGSQPKGKDSPDKSSDASKPSTSPS</sequence>
<comment type="caution">
    <text evidence="2">The sequence shown here is derived from an EMBL/GenBank/DDBJ whole genome shotgun (WGS) entry which is preliminary data.</text>
</comment>
<reference evidence="2 3" key="1">
    <citation type="submission" date="2022-09" db="EMBL/GenBank/DDBJ databases">
        <authorList>
            <person name="Palmer J.M."/>
        </authorList>
    </citation>
    <scope>NUCLEOTIDE SEQUENCE [LARGE SCALE GENOMIC DNA]</scope>
    <source>
        <strain evidence="2 3">DSM 7382</strain>
    </source>
</reference>
<feature type="region of interest" description="Disordered" evidence="1">
    <location>
        <begin position="81"/>
        <end position="102"/>
    </location>
</feature>
<evidence type="ECO:0000256" key="1">
    <source>
        <dbReference type="SAM" id="MobiDB-lite"/>
    </source>
</evidence>
<dbReference type="AlphaFoldDB" id="A0AAW0GPY2"/>
<evidence type="ECO:0000313" key="2">
    <source>
        <dbReference type="EMBL" id="KAK7691962.1"/>
    </source>
</evidence>
<dbReference type="Proteomes" id="UP001385951">
    <property type="component" value="Unassembled WGS sequence"/>
</dbReference>
<name>A0AAW0GPY2_9APHY</name>
<feature type="region of interest" description="Disordered" evidence="1">
    <location>
        <begin position="232"/>
        <end position="253"/>
    </location>
</feature>
<protein>
    <submittedName>
        <fullName evidence="2">Uncharacterized protein</fullName>
    </submittedName>
</protein>
<dbReference type="EMBL" id="JASBNA010000005">
    <property type="protein sequence ID" value="KAK7691962.1"/>
    <property type="molecule type" value="Genomic_DNA"/>
</dbReference>
<keyword evidence="3" id="KW-1185">Reference proteome</keyword>